<dbReference type="SUPFAM" id="SSF103473">
    <property type="entry name" value="MFS general substrate transporter"/>
    <property type="match status" value="1"/>
</dbReference>
<evidence type="ECO:0000256" key="2">
    <source>
        <dbReference type="ARBA" id="ARBA00022448"/>
    </source>
</evidence>
<dbReference type="EMBL" id="AHYT01000001">
    <property type="protein sequence ID" value="EOT30533.1"/>
    <property type="molecule type" value="Genomic_DNA"/>
</dbReference>
<dbReference type="PROSITE" id="PS50850">
    <property type="entry name" value="MFS"/>
    <property type="match status" value="1"/>
</dbReference>
<feature type="transmembrane region" description="Helical" evidence="7">
    <location>
        <begin position="162"/>
        <end position="185"/>
    </location>
</feature>
<feature type="domain" description="Major facilitator superfamily (MFS) profile" evidence="8">
    <location>
        <begin position="7"/>
        <end position="348"/>
    </location>
</feature>
<dbReference type="PATRIC" id="fig|1139996.3.peg.228"/>
<accession>S0NFU9</accession>
<evidence type="ECO:0000256" key="5">
    <source>
        <dbReference type="ARBA" id="ARBA00022989"/>
    </source>
</evidence>
<dbReference type="OrthoDB" id="9788453at2"/>
<feature type="transmembrane region" description="Helical" evidence="7">
    <location>
        <begin position="240"/>
        <end position="256"/>
    </location>
</feature>
<evidence type="ECO:0000256" key="4">
    <source>
        <dbReference type="ARBA" id="ARBA00022692"/>
    </source>
</evidence>
<feature type="transmembrane region" description="Helical" evidence="7">
    <location>
        <begin position="9"/>
        <end position="29"/>
    </location>
</feature>
<evidence type="ECO:0000313" key="10">
    <source>
        <dbReference type="Proteomes" id="UP000014136"/>
    </source>
</evidence>
<dbReference type="PANTHER" id="PTHR43124">
    <property type="entry name" value="PURINE EFFLUX PUMP PBUE"/>
    <property type="match status" value="1"/>
</dbReference>
<evidence type="ECO:0000259" key="8">
    <source>
        <dbReference type="PROSITE" id="PS50850"/>
    </source>
</evidence>
<dbReference type="Gene3D" id="1.20.1720.10">
    <property type="entry name" value="Multidrug resistance protein D"/>
    <property type="match status" value="1"/>
</dbReference>
<proteinExistence type="predicted"/>
<gene>
    <name evidence="9" type="ORF">OMQ_00237</name>
</gene>
<feature type="transmembrane region" description="Helical" evidence="7">
    <location>
        <begin position="276"/>
        <end position="295"/>
    </location>
</feature>
<dbReference type="HOGENOM" id="CLU_001265_61_5_9"/>
<feature type="transmembrane region" description="Helical" evidence="7">
    <location>
        <begin position="206"/>
        <end position="228"/>
    </location>
</feature>
<name>S0NFU9_9ENTE</name>
<feature type="transmembrane region" description="Helical" evidence="7">
    <location>
        <begin position="44"/>
        <end position="66"/>
    </location>
</feature>
<evidence type="ECO:0000256" key="3">
    <source>
        <dbReference type="ARBA" id="ARBA00022475"/>
    </source>
</evidence>
<keyword evidence="4 7" id="KW-0812">Transmembrane</keyword>
<dbReference type="eggNOG" id="COG2814">
    <property type="taxonomic scope" value="Bacteria"/>
</dbReference>
<comment type="subcellular location">
    <subcellularLocation>
        <location evidence="1">Cell membrane</location>
        <topology evidence="1">Multi-pass membrane protein</topology>
    </subcellularLocation>
</comment>
<evidence type="ECO:0000256" key="7">
    <source>
        <dbReference type="SAM" id="Phobius"/>
    </source>
</evidence>
<reference evidence="9 10" key="1">
    <citation type="submission" date="2013-03" db="EMBL/GenBank/DDBJ databases">
        <title>The Genome Sequence of Enterococcus saccharolyticus ATCC_43076 (Illumina only assembly).</title>
        <authorList>
            <consortium name="The Broad Institute Genomics Platform"/>
            <consortium name="The Broad Institute Genome Sequencing Center for Infectious Disease"/>
            <person name="Earl A."/>
            <person name="Russ C."/>
            <person name="Gilmore M."/>
            <person name="Surin D."/>
            <person name="Walker B."/>
            <person name="Young S."/>
            <person name="Zeng Q."/>
            <person name="Gargeya S."/>
            <person name="Fitzgerald M."/>
            <person name="Haas B."/>
            <person name="Abouelleil A."/>
            <person name="Allen A.W."/>
            <person name="Alvarado L."/>
            <person name="Arachchi H.M."/>
            <person name="Berlin A.M."/>
            <person name="Chapman S.B."/>
            <person name="Gainer-Dewar J."/>
            <person name="Goldberg J."/>
            <person name="Griggs A."/>
            <person name="Gujja S."/>
            <person name="Hansen M."/>
            <person name="Howarth C."/>
            <person name="Imamovic A."/>
            <person name="Ireland A."/>
            <person name="Larimer J."/>
            <person name="McCowan C."/>
            <person name="Murphy C."/>
            <person name="Pearson M."/>
            <person name="Poon T.W."/>
            <person name="Priest M."/>
            <person name="Roberts A."/>
            <person name="Saif S."/>
            <person name="Shea T."/>
            <person name="Sisk P."/>
            <person name="Sykes S."/>
            <person name="Wortman J."/>
            <person name="Nusbaum C."/>
            <person name="Birren B."/>
        </authorList>
    </citation>
    <scope>NUCLEOTIDE SEQUENCE [LARGE SCALE GENOMIC DNA]</scope>
    <source>
        <strain evidence="9 10">ATCC 43076</strain>
    </source>
</reference>
<dbReference type="RefSeq" id="WP_016174048.1">
    <property type="nucleotide sequence ID" value="NZ_KE136389.1"/>
</dbReference>
<dbReference type="AlphaFoldDB" id="S0NFU9"/>
<evidence type="ECO:0000313" key="9">
    <source>
        <dbReference type="EMBL" id="EOT30533.1"/>
    </source>
</evidence>
<keyword evidence="10" id="KW-1185">Reference proteome</keyword>
<dbReference type="InterPro" id="IPR020846">
    <property type="entry name" value="MFS_dom"/>
</dbReference>
<sequence length="348" mass="38477">MQKFKVQSIILISIAFILGFSEFIIVGILEDLSAAFSVEMSTVGYLVTMFALIYAFSTPVITTLIGPRRLQNVLLLLMGIFTIGNLATALAPNYVILASSRIVVAIVSGAAISVAMAFGTHLAPREKRAWLIAWLYSGFSVASVFGVPLGTWLSAQFGWRSAFYFITFLSLMILFLIKVSLPADFRQPSSGSNRLKAQLAIFKHRQIQLSVLITMFSLAGVYVVYTYLRPIFSTELRINTSWITIAFIVYGFMSLLSNQFSGKIAEQRGLITMPKIYVFQAGLLLLLPLLLNIRVLGLIDIMLLGLTMYLINSPIQLFVLGIAEKEFPQSLVLASSLNSIFANFGCQF</sequence>
<comment type="caution">
    <text evidence="9">The sequence shown here is derived from an EMBL/GenBank/DDBJ whole genome shotgun (WGS) entry which is preliminary data.</text>
</comment>
<keyword evidence="5 7" id="KW-1133">Transmembrane helix</keyword>
<protein>
    <recommendedName>
        <fullName evidence="8">Major facilitator superfamily (MFS) profile domain-containing protein</fullName>
    </recommendedName>
</protein>
<keyword evidence="2" id="KW-0813">Transport</keyword>
<dbReference type="GO" id="GO:0022857">
    <property type="term" value="F:transmembrane transporter activity"/>
    <property type="evidence" value="ECO:0007669"/>
    <property type="project" value="InterPro"/>
</dbReference>
<organism evidence="9 10">
    <name type="scientific">Enterococcus saccharolyticus subsp. saccharolyticus ATCC 43076</name>
    <dbReference type="NCBI Taxonomy" id="1139996"/>
    <lineage>
        <taxon>Bacteria</taxon>
        <taxon>Bacillati</taxon>
        <taxon>Bacillota</taxon>
        <taxon>Bacilli</taxon>
        <taxon>Lactobacillales</taxon>
        <taxon>Enterococcaceae</taxon>
        <taxon>Enterococcus</taxon>
    </lineage>
</organism>
<dbReference type="CDD" id="cd17324">
    <property type="entry name" value="MFS_NepI_like"/>
    <property type="match status" value="1"/>
</dbReference>
<feature type="transmembrane region" description="Helical" evidence="7">
    <location>
        <begin position="130"/>
        <end position="150"/>
    </location>
</feature>
<dbReference type="InterPro" id="IPR011701">
    <property type="entry name" value="MFS"/>
</dbReference>
<dbReference type="InterPro" id="IPR050189">
    <property type="entry name" value="MFS_Efflux_Transporters"/>
</dbReference>
<keyword evidence="6 7" id="KW-0472">Membrane</keyword>
<dbReference type="PANTHER" id="PTHR43124:SF3">
    <property type="entry name" value="CHLORAMPHENICOL EFFLUX PUMP RV0191"/>
    <property type="match status" value="1"/>
</dbReference>
<feature type="transmembrane region" description="Helical" evidence="7">
    <location>
        <begin position="102"/>
        <end position="123"/>
    </location>
</feature>
<evidence type="ECO:0000256" key="6">
    <source>
        <dbReference type="ARBA" id="ARBA00023136"/>
    </source>
</evidence>
<keyword evidence="3" id="KW-1003">Cell membrane</keyword>
<evidence type="ECO:0000256" key="1">
    <source>
        <dbReference type="ARBA" id="ARBA00004651"/>
    </source>
</evidence>
<dbReference type="Pfam" id="PF07690">
    <property type="entry name" value="MFS_1"/>
    <property type="match status" value="1"/>
</dbReference>
<dbReference type="GO" id="GO:0005886">
    <property type="term" value="C:plasma membrane"/>
    <property type="evidence" value="ECO:0007669"/>
    <property type="project" value="UniProtKB-SubCell"/>
</dbReference>
<dbReference type="InterPro" id="IPR036259">
    <property type="entry name" value="MFS_trans_sf"/>
</dbReference>
<feature type="transmembrane region" description="Helical" evidence="7">
    <location>
        <begin position="73"/>
        <end position="96"/>
    </location>
</feature>
<dbReference type="Proteomes" id="UP000014136">
    <property type="component" value="Unassembled WGS sequence"/>
</dbReference>